<organism evidence="2 3">
    <name type="scientific">Leptospira interrogans str. UI 12621</name>
    <dbReference type="NCBI Taxonomy" id="1049937"/>
    <lineage>
        <taxon>Bacteria</taxon>
        <taxon>Pseudomonadati</taxon>
        <taxon>Spirochaetota</taxon>
        <taxon>Spirochaetia</taxon>
        <taxon>Leptospirales</taxon>
        <taxon>Leptospiraceae</taxon>
        <taxon>Leptospira</taxon>
    </lineage>
</organism>
<reference evidence="2 3" key="1">
    <citation type="submission" date="2012-09" db="EMBL/GenBank/DDBJ databases">
        <authorList>
            <person name="Harkins D.M."/>
            <person name="Durkin A.S."/>
            <person name="Brinkac L.M."/>
            <person name="Selengut J.D."/>
            <person name="Sanka R."/>
            <person name="DePew J."/>
            <person name="Purushe J."/>
            <person name="Chanthongthip A."/>
            <person name="Lattana O."/>
            <person name="Phetsouvanh R."/>
            <person name="Newton P.N."/>
            <person name="Vinetz J.M."/>
            <person name="Sutton G.G."/>
            <person name="Nelson W.C."/>
            <person name="Fouts D.E."/>
        </authorList>
    </citation>
    <scope>NUCLEOTIDE SEQUENCE [LARGE SCALE GENOMIC DNA]</scope>
    <source>
        <strain evidence="2 3">UI 12621</strain>
    </source>
</reference>
<keyword evidence="1" id="KW-0812">Transmembrane</keyword>
<protein>
    <submittedName>
        <fullName evidence="2">Uncharacterized protein</fullName>
    </submittedName>
</protein>
<keyword evidence="1" id="KW-0472">Membrane</keyword>
<evidence type="ECO:0000313" key="2">
    <source>
        <dbReference type="EMBL" id="EKO24512.1"/>
    </source>
</evidence>
<comment type="caution">
    <text evidence="2">The sequence shown here is derived from an EMBL/GenBank/DDBJ whole genome shotgun (WGS) entry which is preliminary data.</text>
</comment>
<gene>
    <name evidence="2" type="ORF">LEP1GSC104_0783</name>
</gene>
<feature type="transmembrane region" description="Helical" evidence="1">
    <location>
        <begin position="31"/>
        <end position="51"/>
    </location>
</feature>
<keyword evidence="1" id="KW-1133">Transmembrane helix</keyword>
<evidence type="ECO:0000313" key="3">
    <source>
        <dbReference type="Proteomes" id="UP000006324"/>
    </source>
</evidence>
<dbReference type="AlphaFoldDB" id="A0A0F6H8D9"/>
<sequence>MFKNLEYRIYFKKRQFCVRRNSQKLLQNRPLIFDTIFIHPSFVIFSLINLISARAESNIYV</sequence>
<evidence type="ECO:0000256" key="1">
    <source>
        <dbReference type="SAM" id="Phobius"/>
    </source>
</evidence>
<dbReference type="EMBL" id="AHNQ02000033">
    <property type="protein sequence ID" value="EKO24512.1"/>
    <property type="molecule type" value="Genomic_DNA"/>
</dbReference>
<name>A0A0F6H8D9_LEPIR</name>
<dbReference type="Proteomes" id="UP000006324">
    <property type="component" value="Unassembled WGS sequence"/>
</dbReference>
<accession>A0A0F6H8D9</accession>
<proteinExistence type="predicted"/>